<dbReference type="STRING" id="263820.PTO0288"/>
<proteinExistence type="predicted"/>
<gene>
    <name evidence="2" type="ordered locus">PTO0288</name>
</gene>
<keyword evidence="2" id="KW-0378">Hydrolase</keyword>
<dbReference type="PROSITE" id="PS00125">
    <property type="entry name" value="SER_THR_PHOSPHATASE"/>
    <property type="match status" value="1"/>
</dbReference>
<dbReference type="InterPro" id="IPR050341">
    <property type="entry name" value="PP1_catalytic_subunit"/>
</dbReference>
<dbReference type="PaxDb" id="263820-PTO0288"/>
<dbReference type="EC" id="3.1.3.16" evidence="2"/>
<dbReference type="GO" id="GO:0004722">
    <property type="term" value="F:protein serine/threonine phosphatase activity"/>
    <property type="evidence" value="ECO:0007669"/>
    <property type="project" value="UniProtKB-EC"/>
</dbReference>
<dbReference type="GO" id="GO:0005737">
    <property type="term" value="C:cytoplasm"/>
    <property type="evidence" value="ECO:0007669"/>
    <property type="project" value="TreeGrafter"/>
</dbReference>
<dbReference type="SMART" id="SM00156">
    <property type="entry name" value="PP2Ac"/>
    <property type="match status" value="1"/>
</dbReference>
<dbReference type="SUPFAM" id="SSF56300">
    <property type="entry name" value="Metallo-dependent phosphatases"/>
    <property type="match status" value="1"/>
</dbReference>
<dbReference type="CDD" id="cd00144">
    <property type="entry name" value="MPP_PPP_family"/>
    <property type="match status" value="1"/>
</dbReference>
<dbReference type="Pfam" id="PF00149">
    <property type="entry name" value="Metallophos"/>
    <property type="match status" value="1"/>
</dbReference>
<dbReference type="PRINTS" id="PR00114">
    <property type="entry name" value="STPHPHTASE"/>
</dbReference>
<dbReference type="eggNOG" id="arCOG01143">
    <property type="taxonomic scope" value="Archaea"/>
</dbReference>
<dbReference type="PANTHER" id="PTHR11668:SF496">
    <property type="entry name" value="SERINE_THREONINE-PROTEIN PHOSPHATASE"/>
    <property type="match status" value="1"/>
</dbReference>
<dbReference type="Proteomes" id="UP000000438">
    <property type="component" value="Chromosome"/>
</dbReference>
<dbReference type="OrthoDB" id="303721at2157"/>
<sequence length="267" mass="30668">MIGMLTKDDVISVILEARDIIKSMENGPFLEPVNADRVLFVGDTHCAVDVTETVFRNYSDFDKIVFLGDYVDRGNTGIENLITILSMMINDPDKIIVLRGNHESPITNENYGFYNEITEKYDRETYYYAADLFSVMPYATVVNDYFCVHGGLASGLNYIDEIKELPLYDVVPDNQTAFELMWNDPREMINGFIPSPRGDNIFYFGEDIVDDFLNKNNLKGIIRGHETADGFRDDMNGKVRTVFSSRYHRLRAGVLRMENGEFFKDYI</sequence>
<evidence type="ECO:0000313" key="3">
    <source>
        <dbReference type="Proteomes" id="UP000000438"/>
    </source>
</evidence>
<dbReference type="FunCoup" id="Q6L2C9">
    <property type="interactions" value="15"/>
</dbReference>
<dbReference type="KEGG" id="pto:PTO0288"/>
<dbReference type="Gene3D" id="3.60.21.10">
    <property type="match status" value="1"/>
</dbReference>
<reference evidence="2 3" key="1">
    <citation type="journal article" date="2004" name="Proc. Natl. Acad. Sci. U.S.A.">
        <title>Genome sequence of Picrophilus torridus and its implications for life around pH 0.</title>
        <authorList>
            <person name="Futterer O."/>
            <person name="Angelov A."/>
            <person name="Liesegang H."/>
            <person name="Gottschalk G."/>
            <person name="Schleper C."/>
            <person name="Schepers B."/>
            <person name="Dock C."/>
            <person name="Antranikian G."/>
            <person name="Liebl W."/>
        </authorList>
    </citation>
    <scope>NUCLEOTIDE SEQUENCE [LARGE SCALE GENOMIC DNA]</scope>
    <source>
        <strain evidence="3">ATCC 700027 / DSM 9790 / JCM 10055 / NBRC 100828</strain>
    </source>
</reference>
<dbReference type="InterPro" id="IPR004843">
    <property type="entry name" value="Calcineurin-like_PHP"/>
</dbReference>
<name>Q6L2C9_PICTO</name>
<dbReference type="InterPro" id="IPR029052">
    <property type="entry name" value="Metallo-depent_PP-like"/>
</dbReference>
<dbReference type="PANTHER" id="PTHR11668">
    <property type="entry name" value="SERINE/THREONINE PROTEIN PHOSPHATASE"/>
    <property type="match status" value="1"/>
</dbReference>
<dbReference type="InParanoid" id="Q6L2C9"/>
<dbReference type="HOGENOM" id="CLU_004962_0_10_2"/>
<dbReference type="EMBL" id="AE017261">
    <property type="protein sequence ID" value="AAT42873.1"/>
    <property type="molecule type" value="Genomic_DNA"/>
</dbReference>
<protein>
    <submittedName>
        <fullName evidence="2">Serine/threonine protein phosphatase</fullName>
        <ecNumber evidence="2">3.1.3.16</ecNumber>
    </submittedName>
</protein>
<dbReference type="AlphaFoldDB" id="Q6L2C9"/>
<dbReference type="InterPro" id="IPR006186">
    <property type="entry name" value="Ser/Thr-sp_prot-phosphatase"/>
</dbReference>
<evidence type="ECO:0000259" key="1">
    <source>
        <dbReference type="PROSITE" id="PS00125"/>
    </source>
</evidence>
<organism evidence="2 3">
    <name type="scientific">Picrophilus torridus (strain ATCC 700027 / DSM 9790 / JCM 10055 / NBRC 100828 / KAW 2/3)</name>
    <dbReference type="NCBI Taxonomy" id="1122961"/>
    <lineage>
        <taxon>Archaea</taxon>
        <taxon>Methanobacteriati</taxon>
        <taxon>Thermoplasmatota</taxon>
        <taxon>Thermoplasmata</taxon>
        <taxon>Thermoplasmatales</taxon>
        <taxon>Picrophilaceae</taxon>
        <taxon>Picrophilus</taxon>
    </lineage>
</organism>
<evidence type="ECO:0000313" key="2">
    <source>
        <dbReference type="EMBL" id="AAT42873.1"/>
    </source>
</evidence>
<feature type="domain" description="Serine/threonine specific protein phosphatases" evidence="1">
    <location>
        <begin position="98"/>
        <end position="103"/>
    </location>
</feature>
<accession>Q6L2C9</accession>